<dbReference type="GO" id="GO:0005198">
    <property type="term" value="F:structural molecule activity"/>
    <property type="evidence" value="ECO:0007669"/>
    <property type="project" value="InterPro"/>
</dbReference>
<dbReference type="GO" id="GO:0019068">
    <property type="term" value="P:virion assembly"/>
    <property type="evidence" value="ECO:0007669"/>
    <property type="project" value="InterPro"/>
</dbReference>
<gene>
    <name evidence="1" type="ORF">DF3PA_70122</name>
</gene>
<reference evidence="1" key="1">
    <citation type="submission" date="2018-11" db="EMBL/GenBank/DDBJ databases">
        <authorList>
            <person name="Onetto C."/>
        </authorList>
    </citation>
    <scope>NUCLEOTIDE SEQUENCE [LARGE SCALE GENOMIC DNA]</scope>
</reference>
<dbReference type="AlphaFoldDB" id="A0A564WHL9"/>
<dbReference type="EMBL" id="UXAT02000052">
    <property type="protein sequence ID" value="VUX47801.1"/>
    <property type="molecule type" value="Genomic_DNA"/>
</dbReference>
<organism evidence="1 2">
    <name type="scientific">Candidatus Defluviicoccus seviourii</name>
    <dbReference type="NCBI Taxonomy" id="2565273"/>
    <lineage>
        <taxon>Bacteria</taxon>
        <taxon>Pseudomonadati</taxon>
        <taxon>Pseudomonadota</taxon>
        <taxon>Alphaproteobacteria</taxon>
        <taxon>Rhodospirillales</taxon>
        <taxon>Rhodospirillaceae</taxon>
        <taxon>Defluviicoccus</taxon>
    </lineage>
</organism>
<comment type="caution">
    <text evidence="1">The sequence shown here is derived from an EMBL/GenBank/DDBJ whole genome shotgun (WGS) entry which is preliminary data.</text>
</comment>
<dbReference type="Pfam" id="PF05136">
    <property type="entry name" value="Phage_portal_2"/>
    <property type="match status" value="1"/>
</dbReference>
<sequence>MTFFNAASHSDNSMYSWFAKSRSINDTLRSELPTIRNRSRELTENDSWTSSGRRAYVVNIVGSRGFDLRPILTEEDFEQSNLRKYFNSPQEVSQFIIRQFSRWGKKAMVRGGSWHQAQKAAVEAMYTDGEIFCRHYIDPSLNEFGYAIDFFESEYVDVEARNTKSNVVNGIGFDKFNRPLFYVFYTAHPDEITFKSSSVRKQVEIPATDIIHLKNTSRPSQTRGLPAVTPVMPFLYHLHEYTKATVTGKHASAKKLGFIVPAKEDTDTPYEHAERDTHGQIVDYLRDVGFQLLPPGADVKSFNPTDTGSNIKEFVTVMGHIVAAGLGVDYHALTGDYESVSYSSIRQAGLNIKDVWTWRQDYLKETLIEPVFNKWLDISLLKGAFGPAFSDEDIQLIKDSTSFEGRGWGFTDPTKEANSHQTYVEMGARSISDVIRENNQNPDQVFKEIKEEREKLRELGIELSFTKNPNIPTLEETSKSE</sequence>
<evidence type="ECO:0000313" key="1">
    <source>
        <dbReference type="EMBL" id="VUX47801.1"/>
    </source>
</evidence>
<dbReference type="NCBIfam" id="TIGR01539">
    <property type="entry name" value="portal_lambda"/>
    <property type="match status" value="1"/>
</dbReference>
<evidence type="ECO:0000313" key="2">
    <source>
        <dbReference type="Proteomes" id="UP000326641"/>
    </source>
</evidence>
<accession>A0A564WHL9</accession>
<dbReference type="Proteomes" id="UP000326641">
    <property type="component" value="Unassembled WGS sequence"/>
</dbReference>
<proteinExistence type="predicted"/>
<keyword evidence="2" id="KW-1185">Reference proteome</keyword>
<protein>
    <submittedName>
        <fullName evidence="1">Phage portal protein</fullName>
    </submittedName>
</protein>
<name>A0A564WHL9_9PROT</name>
<dbReference type="InterPro" id="IPR006429">
    <property type="entry name" value="Phage_lambda_portal"/>
</dbReference>